<keyword evidence="6" id="KW-0479">Metal-binding</keyword>
<dbReference type="PANTHER" id="PTHR30040:SF2">
    <property type="entry name" value="FAD:PROTEIN FMN TRANSFERASE"/>
    <property type="match status" value="1"/>
</dbReference>
<evidence type="ECO:0000256" key="7">
    <source>
        <dbReference type="ARBA" id="ARBA00022827"/>
    </source>
</evidence>
<evidence type="ECO:0000256" key="6">
    <source>
        <dbReference type="ARBA" id="ARBA00022723"/>
    </source>
</evidence>
<evidence type="ECO:0000256" key="1">
    <source>
        <dbReference type="ARBA" id="ARBA00001946"/>
    </source>
</evidence>
<reference evidence="11" key="1">
    <citation type="submission" date="2023-03" db="EMBL/GenBank/DDBJ databases">
        <authorList>
            <person name="Shen W."/>
            <person name="Cai J."/>
        </authorList>
    </citation>
    <scope>NUCLEOTIDE SEQUENCE</scope>
    <source>
        <strain evidence="11">P82-2</strain>
    </source>
</reference>
<evidence type="ECO:0000256" key="8">
    <source>
        <dbReference type="ARBA" id="ARBA00022842"/>
    </source>
</evidence>
<name>A0AAE4KYQ7_9STRE</name>
<keyword evidence="4" id="KW-0285">Flavoprotein</keyword>
<comment type="caution">
    <text evidence="11">The sequence shown here is derived from an EMBL/GenBank/DDBJ whole genome shotgun (WGS) entry which is preliminary data.</text>
</comment>
<evidence type="ECO:0000256" key="4">
    <source>
        <dbReference type="ARBA" id="ARBA00022630"/>
    </source>
</evidence>
<evidence type="ECO:0000256" key="3">
    <source>
        <dbReference type="ARBA" id="ARBA00016337"/>
    </source>
</evidence>
<evidence type="ECO:0000313" key="11">
    <source>
        <dbReference type="EMBL" id="MDT2731382.1"/>
    </source>
</evidence>
<evidence type="ECO:0000256" key="9">
    <source>
        <dbReference type="ARBA" id="ARBA00031306"/>
    </source>
</evidence>
<gene>
    <name evidence="11" type="ORF">P7G31_03830</name>
</gene>
<dbReference type="Proteomes" id="UP001180515">
    <property type="component" value="Unassembled WGS sequence"/>
</dbReference>
<keyword evidence="7" id="KW-0274">FAD</keyword>
<dbReference type="RefSeq" id="WP_100083841.1">
    <property type="nucleotide sequence ID" value="NZ_JARQAG010000003.1"/>
</dbReference>
<dbReference type="GO" id="GO:0046872">
    <property type="term" value="F:metal ion binding"/>
    <property type="evidence" value="ECO:0007669"/>
    <property type="project" value="UniProtKB-KW"/>
</dbReference>
<dbReference type="EMBL" id="JARQAG010000003">
    <property type="protein sequence ID" value="MDT2731382.1"/>
    <property type="molecule type" value="Genomic_DNA"/>
</dbReference>
<dbReference type="PANTHER" id="PTHR30040">
    <property type="entry name" value="THIAMINE BIOSYNTHESIS LIPOPROTEIN APBE"/>
    <property type="match status" value="1"/>
</dbReference>
<evidence type="ECO:0000313" key="12">
    <source>
        <dbReference type="Proteomes" id="UP001180515"/>
    </source>
</evidence>
<keyword evidence="5 11" id="KW-0808">Transferase</keyword>
<protein>
    <recommendedName>
        <fullName evidence="3">FAD:protein FMN transferase</fullName>
        <ecNumber evidence="2">2.7.1.180</ecNumber>
    </recommendedName>
    <alternativeName>
        <fullName evidence="9">Flavin transferase</fullName>
    </alternativeName>
</protein>
<evidence type="ECO:0000256" key="5">
    <source>
        <dbReference type="ARBA" id="ARBA00022679"/>
    </source>
</evidence>
<dbReference type="GO" id="GO:0016740">
    <property type="term" value="F:transferase activity"/>
    <property type="evidence" value="ECO:0007669"/>
    <property type="project" value="UniProtKB-KW"/>
</dbReference>
<comment type="catalytic activity">
    <reaction evidence="10">
        <text>L-threonyl-[protein] + FAD = FMN-L-threonyl-[protein] + AMP + H(+)</text>
        <dbReference type="Rhea" id="RHEA:36847"/>
        <dbReference type="Rhea" id="RHEA-COMP:11060"/>
        <dbReference type="Rhea" id="RHEA-COMP:11061"/>
        <dbReference type="ChEBI" id="CHEBI:15378"/>
        <dbReference type="ChEBI" id="CHEBI:30013"/>
        <dbReference type="ChEBI" id="CHEBI:57692"/>
        <dbReference type="ChEBI" id="CHEBI:74257"/>
        <dbReference type="ChEBI" id="CHEBI:456215"/>
        <dbReference type="EC" id="2.7.1.180"/>
    </reaction>
</comment>
<dbReference type="SUPFAM" id="SSF143631">
    <property type="entry name" value="ApbE-like"/>
    <property type="match status" value="1"/>
</dbReference>
<comment type="cofactor">
    <cofactor evidence="1">
        <name>Mg(2+)</name>
        <dbReference type="ChEBI" id="CHEBI:18420"/>
    </cofactor>
</comment>
<evidence type="ECO:0000256" key="2">
    <source>
        <dbReference type="ARBA" id="ARBA00011955"/>
    </source>
</evidence>
<keyword evidence="8" id="KW-0460">Magnesium</keyword>
<dbReference type="Pfam" id="PF02424">
    <property type="entry name" value="ApbE"/>
    <property type="match status" value="1"/>
</dbReference>
<organism evidence="11 12">
    <name type="scientific">Streptococcus parauberis</name>
    <dbReference type="NCBI Taxonomy" id="1348"/>
    <lineage>
        <taxon>Bacteria</taxon>
        <taxon>Bacillati</taxon>
        <taxon>Bacillota</taxon>
        <taxon>Bacilli</taxon>
        <taxon>Lactobacillales</taxon>
        <taxon>Streptococcaceae</taxon>
        <taxon>Streptococcus</taxon>
    </lineage>
</organism>
<dbReference type="InterPro" id="IPR024932">
    <property type="entry name" value="ApbE"/>
</dbReference>
<proteinExistence type="predicted"/>
<sequence length="257" mass="28615">MTEIPKIVHTFEAMTIPFTATIVTRDPEEGQKLLNKVIPAIQKELDRIEADYSPFREDSLVSRFVAGQDEILLNNQEFYAIYAACARAEMETQGYFTAYYKGTYDPTGYVKGWAVEKIFNQFLKPLFAYDSIVAICFNGGGDMQFASQTDSDFQWKLAVEDPEKPQEIKAIYQLANGAMATSGFSKRGQHSRQVQGSQTQQVTIIANSLAQADIWATVGLISSTSDFETMIIKGKLSGLLCQPDGMTIFNKGELSYA</sequence>
<dbReference type="AlphaFoldDB" id="A0AAE4KYQ7"/>
<dbReference type="EC" id="2.7.1.180" evidence="2"/>
<accession>A0AAE4KYQ7</accession>
<dbReference type="Gene3D" id="3.10.520.10">
    <property type="entry name" value="ApbE-like domains"/>
    <property type="match status" value="2"/>
</dbReference>
<evidence type="ECO:0000256" key="10">
    <source>
        <dbReference type="ARBA" id="ARBA00048540"/>
    </source>
</evidence>
<dbReference type="InterPro" id="IPR003374">
    <property type="entry name" value="ApbE-like_sf"/>
</dbReference>